<dbReference type="CDD" id="cd22529">
    <property type="entry name" value="KH-II_NusA_rpt2"/>
    <property type="match status" value="1"/>
</dbReference>
<dbReference type="Pfam" id="PF13184">
    <property type="entry name" value="KH_NusA_1st"/>
    <property type="match status" value="1"/>
</dbReference>
<dbReference type="Gene3D" id="3.30.300.20">
    <property type="match status" value="2"/>
</dbReference>
<dbReference type="EMBL" id="BARV01036799">
    <property type="protein sequence ID" value="GAI57253.1"/>
    <property type="molecule type" value="Genomic_DNA"/>
</dbReference>
<dbReference type="PANTHER" id="PTHR22648">
    <property type="entry name" value="TRANSCRIPTION TERMINATION FACTOR NUSA"/>
    <property type="match status" value="1"/>
</dbReference>
<evidence type="ECO:0000259" key="7">
    <source>
        <dbReference type="Pfam" id="PF26594"/>
    </source>
</evidence>
<accession>X1PN30</accession>
<proteinExistence type="predicted"/>
<dbReference type="AlphaFoldDB" id="X1PN30"/>
<comment type="caution">
    <text evidence="8">The sequence shown here is derived from an EMBL/GenBank/DDBJ whole genome shotgun (WGS) entry which is preliminary data.</text>
</comment>
<keyword evidence="4" id="KW-0805">Transcription regulation</keyword>
<evidence type="ECO:0000256" key="5">
    <source>
        <dbReference type="ARBA" id="ARBA00023163"/>
    </source>
</evidence>
<feature type="non-terminal residue" evidence="8">
    <location>
        <position position="1"/>
    </location>
</feature>
<dbReference type="SUPFAM" id="SSF54814">
    <property type="entry name" value="Prokaryotic type KH domain (KH-domain type II)"/>
    <property type="match status" value="2"/>
</dbReference>
<evidence type="ECO:0000256" key="1">
    <source>
        <dbReference type="ARBA" id="ARBA00022472"/>
    </source>
</evidence>
<dbReference type="InterPro" id="IPR025249">
    <property type="entry name" value="TF_NusA_KH_1st"/>
</dbReference>
<dbReference type="InterPro" id="IPR015946">
    <property type="entry name" value="KH_dom-like_a/b"/>
</dbReference>
<dbReference type="GO" id="GO:0006353">
    <property type="term" value="P:DNA-templated transcription termination"/>
    <property type="evidence" value="ECO:0007669"/>
    <property type="project" value="UniProtKB-KW"/>
</dbReference>
<evidence type="ECO:0000259" key="6">
    <source>
        <dbReference type="Pfam" id="PF13184"/>
    </source>
</evidence>
<dbReference type="GO" id="GO:0005829">
    <property type="term" value="C:cytosol"/>
    <property type="evidence" value="ECO:0007669"/>
    <property type="project" value="TreeGrafter"/>
</dbReference>
<feature type="domain" description="Transcription factor NusA first KH" evidence="6">
    <location>
        <begin position="2"/>
        <end position="33"/>
    </location>
</feature>
<sequence>GIDPVGCCVGLRGIRIQNIVNELGGEKIDIIMWNPSTSAFIASALSPAQVLSVELNDEEKVATVVIPDKQLSLAIGKEGQNVRLAAKLIKILDDHTTLIASGHLPNIIFKASQAANNGFNHHFLPTP</sequence>
<evidence type="ECO:0000256" key="2">
    <source>
        <dbReference type="ARBA" id="ARBA00022490"/>
    </source>
</evidence>
<keyword evidence="5" id="KW-0804">Transcription</keyword>
<dbReference type="GO" id="GO:0003723">
    <property type="term" value="F:RNA binding"/>
    <property type="evidence" value="ECO:0007669"/>
    <property type="project" value="UniProtKB-KW"/>
</dbReference>
<dbReference type="InterPro" id="IPR058582">
    <property type="entry name" value="KH_NusA_2nd"/>
</dbReference>
<evidence type="ECO:0000256" key="4">
    <source>
        <dbReference type="ARBA" id="ARBA00023015"/>
    </source>
</evidence>
<gene>
    <name evidence="8" type="ORF">S06H3_57085</name>
</gene>
<keyword evidence="3" id="KW-0694">RNA-binding</keyword>
<protein>
    <submittedName>
        <fullName evidence="8">Uncharacterized protein</fullName>
    </submittedName>
</protein>
<reference evidence="8" key="1">
    <citation type="journal article" date="2014" name="Front. Microbiol.">
        <title>High frequency of phylogenetically diverse reductive dehalogenase-homologous genes in deep subseafloor sedimentary metagenomes.</title>
        <authorList>
            <person name="Kawai M."/>
            <person name="Futagami T."/>
            <person name="Toyoda A."/>
            <person name="Takaki Y."/>
            <person name="Nishi S."/>
            <person name="Hori S."/>
            <person name="Arai W."/>
            <person name="Tsubouchi T."/>
            <person name="Morono Y."/>
            <person name="Uchiyama I."/>
            <person name="Ito T."/>
            <person name="Fujiyama A."/>
            <person name="Inagaki F."/>
            <person name="Takami H."/>
        </authorList>
    </citation>
    <scope>NUCLEOTIDE SEQUENCE</scope>
    <source>
        <strain evidence="8">Expedition CK06-06</strain>
    </source>
</reference>
<keyword evidence="2" id="KW-0963">Cytoplasm</keyword>
<dbReference type="Pfam" id="PF26594">
    <property type="entry name" value="KH_NusA_2nd"/>
    <property type="match status" value="1"/>
</dbReference>
<dbReference type="InterPro" id="IPR009019">
    <property type="entry name" value="KH_sf_prok-type"/>
</dbReference>
<dbReference type="GO" id="GO:0031564">
    <property type="term" value="P:transcription antitermination"/>
    <property type="evidence" value="ECO:0007669"/>
    <property type="project" value="InterPro"/>
</dbReference>
<dbReference type="InterPro" id="IPR030842">
    <property type="entry name" value="TF_NusA_bacterial"/>
</dbReference>
<dbReference type="PANTHER" id="PTHR22648:SF0">
    <property type="entry name" value="TRANSCRIPTION TERMINATION_ANTITERMINATION PROTEIN NUSA"/>
    <property type="match status" value="1"/>
</dbReference>
<keyword evidence="1" id="KW-0806">Transcription termination</keyword>
<name>X1PN30_9ZZZZ</name>
<feature type="domain" description="NusA-like second KH" evidence="7">
    <location>
        <begin position="38"/>
        <end position="90"/>
    </location>
</feature>
<evidence type="ECO:0000256" key="3">
    <source>
        <dbReference type="ARBA" id="ARBA00022884"/>
    </source>
</evidence>
<evidence type="ECO:0000313" key="8">
    <source>
        <dbReference type="EMBL" id="GAI57253.1"/>
    </source>
</evidence>
<organism evidence="8">
    <name type="scientific">marine sediment metagenome</name>
    <dbReference type="NCBI Taxonomy" id="412755"/>
    <lineage>
        <taxon>unclassified sequences</taxon>
        <taxon>metagenomes</taxon>
        <taxon>ecological metagenomes</taxon>
    </lineage>
</organism>